<dbReference type="Proteomes" id="UP000501690">
    <property type="component" value="Linkage Group LG3"/>
</dbReference>
<evidence type="ECO:0000256" key="1">
    <source>
        <dbReference type="SAM" id="MobiDB-lite"/>
    </source>
</evidence>
<reference evidence="2 3" key="1">
    <citation type="submission" date="2019-04" db="EMBL/GenBank/DDBJ databases">
        <title>An improved genome assembly and genetic linkage map for asparagus bean, Vigna unguiculata ssp. sesquipedialis.</title>
        <authorList>
            <person name="Xia Q."/>
            <person name="Zhang R."/>
            <person name="Dong Y."/>
        </authorList>
    </citation>
    <scope>NUCLEOTIDE SEQUENCE [LARGE SCALE GENOMIC DNA]</scope>
    <source>
        <tissue evidence="2">Leaf</tissue>
    </source>
</reference>
<dbReference type="AlphaFoldDB" id="A0A4D6LBD6"/>
<protein>
    <submittedName>
        <fullName evidence="2">Uncharacterized protein</fullName>
    </submittedName>
</protein>
<feature type="compositionally biased region" description="Polar residues" evidence="1">
    <location>
        <begin position="32"/>
        <end position="44"/>
    </location>
</feature>
<feature type="region of interest" description="Disordered" evidence="1">
    <location>
        <begin position="118"/>
        <end position="144"/>
    </location>
</feature>
<evidence type="ECO:0000313" key="3">
    <source>
        <dbReference type="Proteomes" id="UP000501690"/>
    </source>
</evidence>
<dbReference type="EMBL" id="CP039347">
    <property type="protein sequence ID" value="QCD85770.1"/>
    <property type="molecule type" value="Genomic_DNA"/>
</dbReference>
<name>A0A4D6LBD6_VIGUN</name>
<sequence>MESHQPTQQPLSRIIAQAKGPRPGERVPFVQATPSRLGKSSTVATARIPASSHSGDSVSLKNKLSRLCDYPSWNSGVSPYYSRLGEGHSLERDLQVSHLLAHAHLAQPNINTHKSFTYTQQQHSSITDTIQSRNNQNTKKKRKP</sequence>
<feature type="compositionally biased region" description="Polar residues" evidence="1">
    <location>
        <begin position="51"/>
        <end position="61"/>
    </location>
</feature>
<evidence type="ECO:0000313" key="2">
    <source>
        <dbReference type="EMBL" id="QCD85770.1"/>
    </source>
</evidence>
<organism evidence="2 3">
    <name type="scientific">Vigna unguiculata</name>
    <name type="common">Cowpea</name>
    <dbReference type="NCBI Taxonomy" id="3917"/>
    <lineage>
        <taxon>Eukaryota</taxon>
        <taxon>Viridiplantae</taxon>
        <taxon>Streptophyta</taxon>
        <taxon>Embryophyta</taxon>
        <taxon>Tracheophyta</taxon>
        <taxon>Spermatophyta</taxon>
        <taxon>Magnoliopsida</taxon>
        <taxon>eudicotyledons</taxon>
        <taxon>Gunneridae</taxon>
        <taxon>Pentapetalae</taxon>
        <taxon>rosids</taxon>
        <taxon>fabids</taxon>
        <taxon>Fabales</taxon>
        <taxon>Fabaceae</taxon>
        <taxon>Papilionoideae</taxon>
        <taxon>50 kb inversion clade</taxon>
        <taxon>NPAAA clade</taxon>
        <taxon>indigoferoid/millettioid clade</taxon>
        <taxon>Phaseoleae</taxon>
        <taxon>Vigna</taxon>
    </lineage>
</organism>
<feature type="region of interest" description="Disordered" evidence="1">
    <location>
        <begin position="1"/>
        <end position="61"/>
    </location>
</feature>
<gene>
    <name evidence="2" type="ORF">DEO72_LG3g291</name>
</gene>
<keyword evidence="3" id="KW-1185">Reference proteome</keyword>
<proteinExistence type="predicted"/>
<feature type="compositionally biased region" description="Polar residues" evidence="1">
    <location>
        <begin position="118"/>
        <end position="137"/>
    </location>
</feature>
<accession>A0A4D6LBD6</accession>
<feature type="compositionally biased region" description="Polar residues" evidence="1">
    <location>
        <begin position="1"/>
        <end position="11"/>
    </location>
</feature>